<dbReference type="InterPro" id="IPR035925">
    <property type="entry name" value="BSD_dom_sf"/>
</dbReference>
<feature type="domain" description="BSD" evidence="2">
    <location>
        <begin position="84"/>
        <end position="127"/>
    </location>
</feature>
<proteinExistence type="predicted"/>
<feature type="region of interest" description="Disordered" evidence="1">
    <location>
        <begin position="1"/>
        <end position="32"/>
    </location>
</feature>
<keyword evidence="4" id="KW-1185">Reference proteome</keyword>
<dbReference type="Pfam" id="PF03909">
    <property type="entry name" value="BSD"/>
    <property type="match status" value="1"/>
</dbReference>
<dbReference type="PANTHER" id="PTHR31923">
    <property type="entry name" value="BSD DOMAIN-CONTAINING PROTEIN"/>
    <property type="match status" value="1"/>
</dbReference>
<dbReference type="PROSITE" id="PS50858">
    <property type="entry name" value="BSD"/>
    <property type="match status" value="1"/>
</dbReference>
<dbReference type="EMBL" id="JAMFTS010000005">
    <property type="protein sequence ID" value="KAJ4749031.1"/>
    <property type="molecule type" value="Genomic_DNA"/>
</dbReference>
<feature type="region of interest" description="Disordered" evidence="1">
    <location>
        <begin position="160"/>
        <end position="180"/>
    </location>
</feature>
<comment type="caution">
    <text evidence="3">The sequence shown here is derived from an EMBL/GenBank/DDBJ whole genome shotgun (WGS) entry which is preliminary data.</text>
</comment>
<dbReference type="AlphaFoldDB" id="A0AAV8C0M9"/>
<dbReference type="InterPro" id="IPR005607">
    <property type="entry name" value="BSD_dom"/>
</dbReference>
<reference evidence="3" key="1">
    <citation type="submission" date="2022-08" db="EMBL/GenBank/DDBJ databases">
        <authorList>
            <person name="Marques A."/>
        </authorList>
    </citation>
    <scope>NUCLEOTIDE SEQUENCE</scope>
    <source>
        <strain evidence="3">RhyPub2mFocal</strain>
        <tissue evidence="3">Leaves</tissue>
    </source>
</reference>
<feature type="compositionally biased region" description="Basic and acidic residues" evidence="1">
    <location>
        <begin position="12"/>
        <end position="27"/>
    </location>
</feature>
<dbReference type="Gene3D" id="1.10.3970.10">
    <property type="entry name" value="BSD domain"/>
    <property type="match status" value="1"/>
</dbReference>
<evidence type="ECO:0000313" key="4">
    <source>
        <dbReference type="Proteomes" id="UP001140206"/>
    </source>
</evidence>
<sequence>MSWSSLPWPFRKGRDGGDLAKERSGKEGEDEEFGITDSLLDFVTTFTVDTFKSYPLNLNQGDPTAEGDRTGGAGNVRTDLTQWQQQHAVHILSKAKEISKLRYDLCPRHMKDKQFWTIYFLLVKTHIAPYEIRAIQKAKLKSMETSDEISQKKAVIEVEMMESNNGTSSTGDLDDEINRD</sequence>
<name>A0AAV8C0M9_9POAL</name>
<accession>A0AAV8C0M9</accession>
<organism evidence="3 4">
    <name type="scientific">Rhynchospora pubera</name>
    <dbReference type="NCBI Taxonomy" id="906938"/>
    <lineage>
        <taxon>Eukaryota</taxon>
        <taxon>Viridiplantae</taxon>
        <taxon>Streptophyta</taxon>
        <taxon>Embryophyta</taxon>
        <taxon>Tracheophyta</taxon>
        <taxon>Spermatophyta</taxon>
        <taxon>Magnoliopsida</taxon>
        <taxon>Liliopsida</taxon>
        <taxon>Poales</taxon>
        <taxon>Cyperaceae</taxon>
        <taxon>Cyperoideae</taxon>
        <taxon>Rhynchosporeae</taxon>
        <taxon>Rhynchospora</taxon>
    </lineage>
</organism>
<evidence type="ECO:0000313" key="3">
    <source>
        <dbReference type="EMBL" id="KAJ4749031.1"/>
    </source>
</evidence>
<evidence type="ECO:0000259" key="2">
    <source>
        <dbReference type="PROSITE" id="PS50858"/>
    </source>
</evidence>
<dbReference type="PANTHER" id="PTHR31923:SF3">
    <property type="entry name" value="BSD DOMAIN-CONTAINING PROTEIN"/>
    <property type="match status" value="1"/>
</dbReference>
<dbReference type="Proteomes" id="UP001140206">
    <property type="component" value="Chromosome 5"/>
</dbReference>
<protein>
    <submittedName>
        <fullName evidence="3">BSD domain containing protein</fullName>
    </submittedName>
</protein>
<gene>
    <name evidence="3" type="ORF">LUZ62_083436</name>
</gene>
<dbReference type="SMART" id="SM00751">
    <property type="entry name" value="BSD"/>
    <property type="match status" value="1"/>
</dbReference>
<feature type="compositionally biased region" description="Polar residues" evidence="1">
    <location>
        <begin position="162"/>
        <end position="171"/>
    </location>
</feature>
<dbReference type="SUPFAM" id="SSF140383">
    <property type="entry name" value="BSD domain-like"/>
    <property type="match status" value="1"/>
</dbReference>
<evidence type="ECO:0000256" key="1">
    <source>
        <dbReference type="SAM" id="MobiDB-lite"/>
    </source>
</evidence>